<keyword evidence="17" id="KW-1185">Reference proteome</keyword>
<keyword evidence="11" id="KW-0234">DNA repair</keyword>
<dbReference type="FunFam" id="1.10.150.670:FF:000004">
    <property type="entry name" value="Crossover junction endonuclease EME1"/>
    <property type="match status" value="1"/>
</dbReference>
<proteinExistence type="inferred from homology"/>
<reference evidence="16 17" key="1">
    <citation type="submission" date="2023-10" db="EMBL/GenBank/DDBJ databases">
        <title>Draft genome sequence of Xylaria bambusicola isolate GMP-LS, the root and basal stem rot pathogen of sugarcane in Indonesia.</title>
        <authorList>
            <person name="Selvaraj P."/>
            <person name="Muralishankar V."/>
            <person name="Muruganantham S."/>
            <person name="Sp S."/>
            <person name="Haryani S."/>
            <person name="Lau K.J.X."/>
            <person name="Naqvi N.I."/>
        </authorList>
    </citation>
    <scope>NUCLEOTIDE SEQUENCE [LARGE SCALE GENOMIC DNA]</scope>
    <source>
        <strain evidence="16">GMP-LS</strain>
    </source>
</reference>
<dbReference type="GO" id="GO:0003677">
    <property type="term" value="F:DNA binding"/>
    <property type="evidence" value="ECO:0007669"/>
    <property type="project" value="InterPro"/>
</dbReference>
<feature type="compositionally biased region" description="Polar residues" evidence="14">
    <location>
        <begin position="335"/>
        <end position="345"/>
    </location>
</feature>
<dbReference type="GO" id="GO:0048476">
    <property type="term" value="C:Holliday junction resolvase complex"/>
    <property type="evidence" value="ECO:0007669"/>
    <property type="project" value="InterPro"/>
</dbReference>
<evidence type="ECO:0000313" key="17">
    <source>
        <dbReference type="Proteomes" id="UP001305414"/>
    </source>
</evidence>
<evidence type="ECO:0000259" key="15">
    <source>
        <dbReference type="SMART" id="SM00891"/>
    </source>
</evidence>
<keyword evidence="7" id="KW-0227">DNA damage</keyword>
<keyword evidence="12" id="KW-0539">Nucleus</keyword>
<evidence type="ECO:0000256" key="9">
    <source>
        <dbReference type="ARBA" id="ARBA00022842"/>
    </source>
</evidence>
<evidence type="ECO:0000256" key="3">
    <source>
        <dbReference type="ARBA" id="ARBA00005313"/>
    </source>
</evidence>
<dbReference type="CDD" id="cd20085">
    <property type="entry name" value="XPF_nuclease_Mms4"/>
    <property type="match status" value="1"/>
</dbReference>
<feature type="region of interest" description="Disordered" evidence="14">
    <location>
        <begin position="288"/>
        <end position="316"/>
    </location>
</feature>
<dbReference type="GO" id="GO:0031297">
    <property type="term" value="P:replication fork processing"/>
    <property type="evidence" value="ECO:0007669"/>
    <property type="project" value="TreeGrafter"/>
</dbReference>
<feature type="compositionally biased region" description="Basic residues" evidence="14">
    <location>
        <begin position="129"/>
        <end position="138"/>
    </location>
</feature>
<dbReference type="GO" id="GO:0000712">
    <property type="term" value="P:resolution of meiotic recombination intermediates"/>
    <property type="evidence" value="ECO:0007669"/>
    <property type="project" value="TreeGrafter"/>
</dbReference>
<feature type="compositionally biased region" description="Basic and acidic residues" evidence="14">
    <location>
        <begin position="355"/>
        <end position="376"/>
    </location>
</feature>
<comment type="caution">
    <text evidence="16">The sequence shown here is derived from an EMBL/GenBank/DDBJ whole genome shotgun (WGS) entry which is preliminary data.</text>
</comment>
<evidence type="ECO:0000256" key="12">
    <source>
        <dbReference type="ARBA" id="ARBA00023242"/>
    </source>
</evidence>
<protein>
    <recommendedName>
        <fullName evidence="15">ERCC4 domain-containing protein</fullName>
    </recommendedName>
</protein>
<feature type="domain" description="ERCC4" evidence="15">
    <location>
        <begin position="413"/>
        <end position="679"/>
    </location>
</feature>
<dbReference type="InterPro" id="IPR006166">
    <property type="entry name" value="ERCC4_domain"/>
</dbReference>
<evidence type="ECO:0000256" key="7">
    <source>
        <dbReference type="ARBA" id="ARBA00022763"/>
    </source>
</evidence>
<organism evidence="16 17">
    <name type="scientific">Xylaria bambusicola</name>
    <dbReference type="NCBI Taxonomy" id="326684"/>
    <lineage>
        <taxon>Eukaryota</taxon>
        <taxon>Fungi</taxon>
        <taxon>Dikarya</taxon>
        <taxon>Ascomycota</taxon>
        <taxon>Pezizomycotina</taxon>
        <taxon>Sordariomycetes</taxon>
        <taxon>Xylariomycetidae</taxon>
        <taxon>Xylariales</taxon>
        <taxon>Xylariaceae</taxon>
        <taxon>Xylaria</taxon>
    </lineage>
</organism>
<comment type="subcellular location">
    <subcellularLocation>
        <location evidence="2">Nucleus</location>
    </subcellularLocation>
</comment>
<feature type="region of interest" description="Disordered" evidence="14">
    <location>
        <begin position="57"/>
        <end position="84"/>
    </location>
</feature>
<dbReference type="Gene3D" id="1.10.150.670">
    <property type="entry name" value="Crossover junction endonuclease EME1, DNA-binding domain"/>
    <property type="match status" value="1"/>
</dbReference>
<dbReference type="EMBL" id="JAWHQM010000025">
    <property type="protein sequence ID" value="KAK5632540.1"/>
    <property type="molecule type" value="Genomic_DNA"/>
</dbReference>
<keyword evidence="9" id="KW-0460">Magnesium</keyword>
<evidence type="ECO:0000256" key="2">
    <source>
        <dbReference type="ARBA" id="ARBA00004123"/>
    </source>
</evidence>
<evidence type="ECO:0000256" key="13">
    <source>
        <dbReference type="ARBA" id="ARBA00023254"/>
    </source>
</evidence>
<feature type="region of interest" description="Disordered" evidence="14">
    <location>
        <begin position="548"/>
        <end position="569"/>
    </location>
</feature>
<dbReference type="InterPro" id="IPR042530">
    <property type="entry name" value="EME1/EME2_C"/>
</dbReference>
<gene>
    <name evidence="16" type="ORF">RRF57_008254</name>
</gene>
<keyword evidence="6" id="KW-0255">Endonuclease</keyword>
<evidence type="ECO:0000256" key="1">
    <source>
        <dbReference type="ARBA" id="ARBA00001946"/>
    </source>
</evidence>
<dbReference type="GO" id="GO:0046872">
    <property type="term" value="F:metal ion binding"/>
    <property type="evidence" value="ECO:0007669"/>
    <property type="project" value="UniProtKB-KW"/>
</dbReference>
<evidence type="ECO:0000313" key="16">
    <source>
        <dbReference type="EMBL" id="KAK5632540.1"/>
    </source>
</evidence>
<evidence type="ECO:0000256" key="14">
    <source>
        <dbReference type="SAM" id="MobiDB-lite"/>
    </source>
</evidence>
<dbReference type="GO" id="GO:0031573">
    <property type="term" value="P:mitotic intra-S DNA damage checkpoint signaling"/>
    <property type="evidence" value="ECO:0007669"/>
    <property type="project" value="TreeGrafter"/>
</dbReference>
<evidence type="ECO:0000256" key="5">
    <source>
        <dbReference type="ARBA" id="ARBA00022723"/>
    </source>
</evidence>
<name>A0AAN7Z0I9_9PEZI</name>
<keyword evidence="8" id="KW-0378">Hydrolase</keyword>
<sequence>MPTEIISLLSSSPVRPPSASVITSFEQTKRPNFRLPCRAPNYVQYDLTEAESIKNATAPSFHTPSEPLGGTTQTSRHQARPDNLSGDGFLFLSDDFDTTGDLDGSFYKKSPPRGLSNSEERISSPSLPRKAKALKTKSSHQESIQFIGKERRTHLIEDIEFSSSPANFTSDAKRKAPLIASDPFASSPRDQRSTSTTQSSNLCKHYNKFRGETTWGWPAKLPVDQLASTDHEAQRSSKRTFIDLSSDPPDSPPRLKPRPSHSNTRPKTAWDPISSSAPEIHDVQQLLSTPSSTKIPRPGLTVIAGDGPSDSDSDDLPGLDNFDFSKARVKTHSFSSHLTAPSAKQTVKKVGTAAEEEKARGKREKAEAREADKEQKRIEKERIREERALQKEKEKALAEVNKLRTDKKVSTPEMIVDIPASINASLKVQIQTLLGDLDVEHEIWNSTVENVIKWRRKVTARFNKEMGFWEPTPMRIQEESHVLVIVQAAEFVKLVLGEEGQDLEAHVLHMKSKFPSAKTIYLIEGLTAWMRRNRNLLNRQFASAVRELGTANEPGTSGQRRQRNKNQSQEYIDEDKIEDALLSLQVLHETLVHHTVHQVETAQWVAVFTQHISTVPYRKARDDSANAGFCMESGQVSTGDGGKDTYIHILQQIARVTPAIAYGIAMKYESVTDLIRGFEKEGPLAIAECRKSANKDGALTDRFVGPAVSRRLHKIFLGRDPTSTDI</sequence>
<dbReference type="Gene3D" id="3.40.50.10130">
    <property type="match status" value="1"/>
</dbReference>
<feature type="region of interest" description="Disordered" evidence="14">
    <location>
        <begin position="180"/>
        <end position="199"/>
    </location>
</feature>
<dbReference type="Proteomes" id="UP001305414">
    <property type="component" value="Unassembled WGS sequence"/>
</dbReference>
<dbReference type="GO" id="GO:0008821">
    <property type="term" value="F:crossover junction DNA endonuclease activity"/>
    <property type="evidence" value="ECO:0007669"/>
    <property type="project" value="TreeGrafter"/>
</dbReference>
<keyword evidence="5" id="KW-0479">Metal-binding</keyword>
<evidence type="ECO:0000256" key="6">
    <source>
        <dbReference type="ARBA" id="ARBA00022759"/>
    </source>
</evidence>
<dbReference type="InterPro" id="IPR033310">
    <property type="entry name" value="Mms4/EME1/EME2"/>
</dbReference>
<dbReference type="Pfam" id="PF02732">
    <property type="entry name" value="ERCC4"/>
    <property type="match status" value="1"/>
</dbReference>
<dbReference type="GO" id="GO:0006302">
    <property type="term" value="P:double-strand break repair"/>
    <property type="evidence" value="ECO:0007669"/>
    <property type="project" value="TreeGrafter"/>
</dbReference>
<evidence type="ECO:0000256" key="4">
    <source>
        <dbReference type="ARBA" id="ARBA00022722"/>
    </source>
</evidence>
<dbReference type="PANTHER" id="PTHR21077">
    <property type="entry name" value="EME1 PROTEIN"/>
    <property type="match status" value="1"/>
</dbReference>
<evidence type="ECO:0000256" key="8">
    <source>
        <dbReference type="ARBA" id="ARBA00022801"/>
    </source>
</evidence>
<evidence type="ECO:0000256" key="10">
    <source>
        <dbReference type="ARBA" id="ARBA00023172"/>
    </source>
</evidence>
<comment type="similarity">
    <text evidence="3">Belongs to the EME1/MMS4 family.</text>
</comment>
<dbReference type="GO" id="GO:0005634">
    <property type="term" value="C:nucleus"/>
    <property type="evidence" value="ECO:0007669"/>
    <property type="project" value="UniProtKB-SubCell"/>
</dbReference>
<dbReference type="PANTHER" id="PTHR21077:SF5">
    <property type="entry name" value="CROSSOVER JUNCTION ENDONUCLEASE MMS4"/>
    <property type="match status" value="1"/>
</dbReference>
<dbReference type="InterPro" id="IPR047521">
    <property type="entry name" value="XPF_nuclease_EME1_ascomycetes"/>
</dbReference>
<feature type="region of interest" description="Disordered" evidence="14">
    <location>
        <begin position="103"/>
        <end position="144"/>
    </location>
</feature>
<feature type="region of interest" description="Disordered" evidence="14">
    <location>
        <begin position="227"/>
        <end position="276"/>
    </location>
</feature>
<keyword evidence="4" id="KW-0540">Nuclease</keyword>
<evidence type="ECO:0000256" key="11">
    <source>
        <dbReference type="ARBA" id="ARBA00023204"/>
    </source>
</evidence>
<feature type="region of interest" description="Disordered" evidence="14">
    <location>
        <begin position="335"/>
        <end position="376"/>
    </location>
</feature>
<accession>A0AAN7Z0I9</accession>
<dbReference type="AlphaFoldDB" id="A0AAN7Z0I9"/>
<dbReference type="SMART" id="SM00891">
    <property type="entry name" value="ERCC4"/>
    <property type="match status" value="1"/>
</dbReference>
<keyword evidence="10" id="KW-0233">DNA recombination</keyword>
<comment type="cofactor">
    <cofactor evidence="1">
        <name>Mg(2+)</name>
        <dbReference type="ChEBI" id="CHEBI:18420"/>
    </cofactor>
</comment>
<keyword evidence="13" id="KW-0469">Meiosis</keyword>
<feature type="compositionally biased region" description="Polar residues" evidence="14">
    <location>
        <begin position="553"/>
        <end position="569"/>
    </location>
</feature>